<protein>
    <submittedName>
        <fullName evidence="2">Uncharacterized protein</fullName>
    </submittedName>
</protein>
<sequence length="153" mass="16821">MVGTPARRLLSSGVVVAIYAACCMVLGVSGHRALIRDESIPAPIIELYTVLLFMPLVLPSIALYFDKKLEVNQTWWSSLLLALGEYPLYLLGIALHFWSINPIADASVTPPWALYAVCAVFPAATVLVGRIYRVIRPPREEQGSGEQEIREGP</sequence>
<keyword evidence="1" id="KW-0812">Transmembrane</keyword>
<dbReference type="OrthoDB" id="3262973at2"/>
<organism evidence="2 3">
    <name type="scientific">Actinomyces glycerinitolerans</name>
    <dbReference type="NCBI Taxonomy" id="1892869"/>
    <lineage>
        <taxon>Bacteria</taxon>
        <taxon>Bacillati</taxon>
        <taxon>Actinomycetota</taxon>
        <taxon>Actinomycetes</taxon>
        <taxon>Actinomycetales</taxon>
        <taxon>Actinomycetaceae</taxon>
        <taxon>Actinomyces</taxon>
    </lineage>
</organism>
<evidence type="ECO:0000313" key="3">
    <source>
        <dbReference type="Proteomes" id="UP000184291"/>
    </source>
</evidence>
<accession>A0A1M4S054</accession>
<proteinExistence type="predicted"/>
<keyword evidence="1" id="KW-0472">Membrane</keyword>
<evidence type="ECO:0000313" key="2">
    <source>
        <dbReference type="EMBL" id="SHE25615.1"/>
    </source>
</evidence>
<dbReference type="RefSeq" id="WP_139240935.1">
    <property type="nucleotide sequence ID" value="NZ_FQTT01000011.1"/>
</dbReference>
<dbReference type="Proteomes" id="UP000184291">
    <property type="component" value="Unassembled WGS sequence"/>
</dbReference>
<feature type="transmembrane region" description="Helical" evidence="1">
    <location>
        <begin position="47"/>
        <end position="65"/>
    </location>
</feature>
<reference evidence="3" key="1">
    <citation type="submission" date="2016-09" db="EMBL/GenBank/DDBJ databases">
        <authorList>
            <person name="Strepis N."/>
        </authorList>
    </citation>
    <scope>NUCLEOTIDE SEQUENCE [LARGE SCALE GENOMIC DNA]</scope>
</reference>
<keyword evidence="3" id="KW-1185">Reference proteome</keyword>
<gene>
    <name evidence="2" type="ORF">ACGLYG10_1836</name>
</gene>
<feature type="transmembrane region" description="Helical" evidence="1">
    <location>
        <begin position="112"/>
        <end position="132"/>
    </location>
</feature>
<feature type="transmembrane region" description="Helical" evidence="1">
    <location>
        <begin position="12"/>
        <end position="35"/>
    </location>
</feature>
<dbReference type="AlphaFoldDB" id="A0A1M4S054"/>
<dbReference type="EMBL" id="FQTT01000011">
    <property type="protein sequence ID" value="SHE25615.1"/>
    <property type="molecule type" value="Genomic_DNA"/>
</dbReference>
<keyword evidence="1" id="KW-1133">Transmembrane helix</keyword>
<evidence type="ECO:0000256" key="1">
    <source>
        <dbReference type="SAM" id="Phobius"/>
    </source>
</evidence>
<name>A0A1M4S054_9ACTO</name>
<feature type="transmembrane region" description="Helical" evidence="1">
    <location>
        <begin position="77"/>
        <end position="100"/>
    </location>
</feature>